<evidence type="ECO:0000313" key="2">
    <source>
        <dbReference type="Proteomes" id="UP000295560"/>
    </source>
</evidence>
<gene>
    <name evidence="1" type="ORF">EV378_4213</name>
</gene>
<accession>A0A4R1HL02</accession>
<protein>
    <submittedName>
        <fullName evidence="1">Uncharacterized protein</fullName>
    </submittedName>
</protein>
<dbReference type="Proteomes" id="UP000295560">
    <property type="component" value="Unassembled WGS sequence"/>
</dbReference>
<comment type="caution">
    <text evidence="1">The sequence shown here is derived from an EMBL/GenBank/DDBJ whole genome shotgun (WGS) entry which is preliminary data.</text>
</comment>
<dbReference type="AlphaFoldDB" id="A0A4R1HL02"/>
<dbReference type="EMBL" id="SMFZ01000002">
    <property type="protein sequence ID" value="TCK20259.1"/>
    <property type="molecule type" value="Genomic_DNA"/>
</dbReference>
<proteinExistence type="predicted"/>
<name>A0A4R1HL02_PSEEN</name>
<reference evidence="1 2" key="1">
    <citation type="submission" date="2019-03" db="EMBL/GenBank/DDBJ databases">
        <title>Sequencing the genomes of 1000 actinobacteria strains.</title>
        <authorList>
            <person name="Klenk H.-P."/>
        </authorList>
    </citation>
    <scope>NUCLEOTIDE SEQUENCE [LARGE SCALE GENOMIC DNA]</scope>
    <source>
        <strain evidence="1 2">DSM 44969</strain>
    </source>
</reference>
<organism evidence="1 2">
    <name type="scientific">Pseudonocardia endophytica</name>
    <dbReference type="NCBI Taxonomy" id="401976"/>
    <lineage>
        <taxon>Bacteria</taxon>
        <taxon>Bacillati</taxon>
        <taxon>Actinomycetota</taxon>
        <taxon>Actinomycetes</taxon>
        <taxon>Pseudonocardiales</taxon>
        <taxon>Pseudonocardiaceae</taxon>
        <taxon>Pseudonocardia</taxon>
    </lineage>
</organism>
<keyword evidence="2" id="KW-1185">Reference proteome</keyword>
<evidence type="ECO:0000313" key="1">
    <source>
        <dbReference type="EMBL" id="TCK20259.1"/>
    </source>
</evidence>
<sequence length="83" mass="9090">MPDRHAGPMSETPDTMTVDGHTFRVTRRPGVLGQYDFDWLTGPSEGYGFTASSCGGEAMSRTDLEESIRSFLVQVDPATGYIE</sequence>